<evidence type="ECO:0000259" key="3">
    <source>
        <dbReference type="Pfam" id="PF00615"/>
    </source>
</evidence>
<dbReference type="InterPro" id="IPR044926">
    <property type="entry name" value="RGS_subdomain_2"/>
</dbReference>
<dbReference type="Proteomes" id="UP000326924">
    <property type="component" value="Unassembled WGS sequence"/>
</dbReference>
<sequence length="461" mass="51619">MVYNVFSYRRPNFVSRLPSSNASQCESEYALQGLSESGSGLSNGNISGIPDALSFDRIIEGSTCPPMTCRDFMSYLIYVEHCAENLQFYLWYKDYVQRFEKLPEREKELSPEHKPKFAVEDHEEPLPAHTNATVTREVQRFVNNVFATHGSKTSGLKAPSPAWAPGGDSENTSPLFSPPNSMGHNSYCAITPFAYSGTVSLNDVNHKQVASETFEGVDVKWQPFSIQPFRDEISRIIAIYLAEGAPRELNLSSRDRQAVIKALARTTHPSALKHVKDHIEDLLRFQSHPNFIRWSICNGNKPRVAFAVGLGTFCILGGILSSLIVTLGSVGRGWRAFGAIGWLLGSATLFAAMKGMCVVLHGRHRRHVRPWELWNDDAEMKGSKDSFETSSSTNSYEDEPWVEQYEKRSLISRIFDKEVWIEEPALRQVQDTIAVQSIICAAFFTGVLTAIFMVVPAGNFY</sequence>
<dbReference type="EMBL" id="VXIS01000066">
    <property type="protein sequence ID" value="KAA8908640.1"/>
    <property type="molecule type" value="Genomic_DNA"/>
</dbReference>
<name>A0A5J5EZW6_9PEZI</name>
<feature type="transmembrane region" description="Helical" evidence="2">
    <location>
        <begin position="304"/>
        <end position="327"/>
    </location>
</feature>
<dbReference type="InterPro" id="IPR036305">
    <property type="entry name" value="RGS_sf"/>
</dbReference>
<dbReference type="Pfam" id="PF00615">
    <property type="entry name" value="RGS"/>
    <property type="match status" value="1"/>
</dbReference>
<organism evidence="4 5">
    <name type="scientific">Sphaerosporella brunnea</name>
    <dbReference type="NCBI Taxonomy" id="1250544"/>
    <lineage>
        <taxon>Eukaryota</taxon>
        <taxon>Fungi</taxon>
        <taxon>Dikarya</taxon>
        <taxon>Ascomycota</taxon>
        <taxon>Pezizomycotina</taxon>
        <taxon>Pezizomycetes</taxon>
        <taxon>Pezizales</taxon>
        <taxon>Pyronemataceae</taxon>
        <taxon>Sphaerosporella</taxon>
    </lineage>
</organism>
<feature type="domain" description="RGS" evidence="3">
    <location>
        <begin position="230"/>
        <end position="293"/>
    </location>
</feature>
<dbReference type="PANTHER" id="PTHR39466:SF1">
    <property type="entry name" value="RGS DOMAIN-CONTAINING PROTEIN"/>
    <property type="match status" value="1"/>
</dbReference>
<evidence type="ECO:0000313" key="5">
    <source>
        <dbReference type="Proteomes" id="UP000326924"/>
    </source>
</evidence>
<proteinExistence type="predicted"/>
<accession>A0A5J5EZW6</accession>
<dbReference type="InParanoid" id="A0A5J5EZW6"/>
<evidence type="ECO:0000313" key="4">
    <source>
        <dbReference type="EMBL" id="KAA8908640.1"/>
    </source>
</evidence>
<feature type="transmembrane region" description="Helical" evidence="2">
    <location>
        <begin position="433"/>
        <end position="455"/>
    </location>
</feature>
<dbReference type="AlphaFoldDB" id="A0A5J5EZW6"/>
<comment type="caution">
    <text evidence="4">The sequence shown here is derived from an EMBL/GenBank/DDBJ whole genome shotgun (WGS) entry which is preliminary data.</text>
</comment>
<dbReference type="PANTHER" id="PTHR39466">
    <property type="entry name" value="RGS DOMAIN-CONTAINING PROTEIN"/>
    <property type="match status" value="1"/>
</dbReference>
<evidence type="ECO:0000256" key="2">
    <source>
        <dbReference type="SAM" id="Phobius"/>
    </source>
</evidence>
<evidence type="ECO:0000256" key="1">
    <source>
        <dbReference type="SAM" id="MobiDB-lite"/>
    </source>
</evidence>
<reference evidence="4 5" key="1">
    <citation type="submission" date="2019-09" db="EMBL/GenBank/DDBJ databases">
        <title>Draft genome of the ectomycorrhizal ascomycete Sphaerosporella brunnea.</title>
        <authorList>
            <consortium name="DOE Joint Genome Institute"/>
            <person name="Benucci G.M."/>
            <person name="Marozzi G."/>
            <person name="Antonielli L."/>
            <person name="Sanchez S."/>
            <person name="Marco P."/>
            <person name="Wang X."/>
            <person name="Falini L.B."/>
            <person name="Barry K."/>
            <person name="Haridas S."/>
            <person name="Lipzen A."/>
            <person name="Labutti K."/>
            <person name="Grigoriev I.V."/>
            <person name="Murat C."/>
            <person name="Martin F."/>
            <person name="Albertini E."/>
            <person name="Donnini D."/>
            <person name="Bonito G."/>
        </authorList>
    </citation>
    <scope>NUCLEOTIDE SEQUENCE [LARGE SCALE GENOMIC DNA]</scope>
    <source>
        <strain evidence="4 5">Sb_GMNB300</strain>
    </source>
</reference>
<protein>
    <recommendedName>
        <fullName evidence="3">RGS domain-containing protein</fullName>
    </recommendedName>
</protein>
<gene>
    <name evidence="4" type="ORF">FN846DRAFT_653865</name>
</gene>
<dbReference type="OrthoDB" id="3232309at2759"/>
<dbReference type="SUPFAM" id="SSF48097">
    <property type="entry name" value="Regulator of G-protein signaling, RGS"/>
    <property type="match status" value="1"/>
</dbReference>
<feature type="region of interest" description="Disordered" evidence="1">
    <location>
        <begin position="151"/>
        <end position="170"/>
    </location>
</feature>
<keyword evidence="2" id="KW-0812">Transmembrane</keyword>
<feature type="transmembrane region" description="Helical" evidence="2">
    <location>
        <begin position="339"/>
        <end position="360"/>
    </location>
</feature>
<keyword evidence="2" id="KW-1133">Transmembrane helix</keyword>
<keyword evidence="2" id="KW-0472">Membrane</keyword>
<dbReference type="Gene3D" id="1.10.167.10">
    <property type="entry name" value="Regulator of G-protein Signalling 4, domain 2"/>
    <property type="match status" value="1"/>
</dbReference>
<keyword evidence="5" id="KW-1185">Reference proteome</keyword>
<dbReference type="InterPro" id="IPR016137">
    <property type="entry name" value="RGS"/>
</dbReference>